<name>A0ABT3TFP2_9GAMM</name>
<dbReference type="SUPFAM" id="SSF53850">
    <property type="entry name" value="Periplasmic binding protein-like II"/>
    <property type="match status" value="1"/>
</dbReference>
<organism evidence="7 8">
    <name type="scientific">Candidatus Litorirhabdus singularis</name>
    <dbReference type="NCBI Taxonomy" id="2518993"/>
    <lineage>
        <taxon>Bacteria</taxon>
        <taxon>Pseudomonadati</taxon>
        <taxon>Pseudomonadota</taxon>
        <taxon>Gammaproteobacteria</taxon>
        <taxon>Cellvibrionales</taxon>
        <taxon>Halieaceae</taxon>
        <taxon>Candidatus Litorirhabdus</taxon>
    </lineage>
</organism>
<comment type="subcellular location">
    <subcellularLocation>
        <location evidence="1">Cell outer membrane</location>
        <topology evidence="1">Peripheral membrane protein</topology>
    </subcellularLocation>
</comment>
<evidence type="ECO:0000259" key="6">
    <source>
        <dbReference type="SMART" id="SM00062"/>
    </source>
</evidence>
<feature type="compositionally biased region" description="Low complexity" evidence="5">
    <location>
        <begin position="38"/>
        <end position="54"/>
    </location>
</feature>
<dbReference type="Gene3D" id="1.10.530.10">
    <property type="match status" value="1"/>
</dbReference>
<dbReference type="InterPro" id="IPR023346">
    <property type="entry name" value="Lysozyme-like_dom_sf"/>
</dbReference>
<evidence type="ECO:0000313" key="7">
    <source>
        <dbReference type="EMBL" id="MCX2981127.1"/>
    </source>
</evidence>
<dbReference type="PANTHER" id="PTHR35936">
    <property type="entry name" value="MEMBRANE-BOUND LYTIC MUREIN TRANSGLYCOSYLASE F"/>
    <property type="match status" value="1"/>
</dbReference>
<comment type="caution">
    <text evidence="7">The sequence shown here is derived from an EMBL/GenBank/DDBJ whole genome shotgun (WGS) entry which is preliminary data.</text>
</comment>
<keyword evidence="8" id="KW-1185">Reference proteome</keyword>
<feature type="region of interest" description="Disordered" evidence="5">
    <location>
        <begin position="34"/>
        <end position="57"/>
    </location>
</feature>
<dbReference type="Pfam" id="PF01464">
    <property type="entry name" value="SLT"/>
    <property type="match status" value="1"/>
</dbReference>
<dbReference type="Pfam" id="PF00497">
    <property type="entry name" value="SBP_bac_3"/>
    <property type="match status" value="1"/>
</dbReference>
<dbReference type="Gene3D" id="3.40.190.10">
    <property type="entry name" value="Periplasmic binding protein-like II"/>
    <property type="match status" value="2"/>
</dbReference>
<evidence type="ECO:0000256" key="3">
    <source>
        <dbReference type="ARBA" id="ARBA00022729"/>
    </source>
</evidence>
<keyword evidence="4" id="KW-0998">Cell outer membrane</keyword>
<dbReference type="Proteomes" id="UP001143362">
    <property type="component" value="Unassembled WGS sequence"/>
</dbReference>
<sequence length="519" mass="58717">MNKIIYSLLLVLGSALLYIGVQTGTPETVPPAALPTFAPVVPESPSQPESASQPDPTARLENLLEDNPLFSPLADAEVRNFDEMIDARVIRALVVYSKTSYFLDGAVQRGLDFDFLSQFEKFVNKSLNTGHLKVHMIFIPVTREEILPALLAGRGDLAVANLTITPERQRSIDFSRPVFSAISELLISQKQDEWQPQSIDELSGREIHLRRSSSYYSSLTGINEQLSARGLAPARIRVVDEKLEDEDLLEMLNAGLISTTVVDSHKARFWQQIFEDIRLHEQLPLRDGANVAWAMRKNSPHLLAMTNKFIKTHRGGTLYGNMMLQRYLKNTSYVENSLSTQSMQRFRDTAPVFRKYAKEYEFDWLMLMAQAYQESRLNQTVRSSAGAVGIMQIKPSTAADKRVNVKNIGKLDNNVHAGTRYLRFLRDHYFGEEDMDETEKTLFAFAAYNAGPSRVINLRREAASAGLNPNLWFGNVEVIAARRIGRETVQYVSNIYKYWMTYRLAQHELKDRAASAPAT</sequence>
<keyword evidence="4" id="KW-0472">Membrane</keyword>
<dbReference type="InterPro" id="IPR001638">
    <property type="entry name" value="Solute-binding_3/MltF_N"/>
</dbReference>
<feature type="domain" description="Solute-binding protein family 3/N-terminal" evidence="6">
    <location>
        <begin position="92"/>
        <end position="331"/>
    </location>
</feature>
<comment type="similarity">
    <text evidence="2">Belongs to the bacterial solute-binding protein 3 family.</text>
</comment>
<dbReference type="SMART" id="SM00062">
    <property type="entry name" value="PBPb"/>
    <property type="match status" value="1"/>
</dbReference>
<dbReference type="PANTHER" id="PTHR35936:SF32">
    <property type="entry name" value="MEMBRANE-BOUND LYTIC MUREIN TRANSGLYCOSYLASE F"/>
    <property type="match status" value="1"/>
</dbReference>
<dbReference type="RefSeq" id="WP_279245142.1">
    <property type="nucleotide sequence ID" value="NZ_SHNN01000002.1"/>
</dbReference>
<evidence type="ECO:0000256" key="4">
    <source>
        <dbReference type="ARBA" id="ARBA00023237"/>
    </source>
</evidence>
<dbReference type="InterPro" id="IPR008258">
    <property type="entry name" value="Transglycosylase_SLT_dom_1"/>
</dbReference>
<evidence type="ECO:0000313" key="8">
    <source>
        <dbReference type="Proteomes" id="UP001143362"/>
    </source>
</evidence>
<protein>
    <submittedName>
        <fullName evidence="7">Transporter substrate-binding domain-containing protein</fullName>
    </submittedName>
</protein>
<dbReference type="CDD" id="cd01009">
    <property type="entry name" value="PBP2_YfhD_N"/>
    <property type="match status" value="1"/>
</dbReference>
<evidence type="ECO:0000256" key="1">
    <source>
        <dbReference type="ARBA" id="ARBA00004339"/>
    </source>
</evidence>
<accession>A0ABT3TFP2</accession>
<dbReference type="EMBL" id="SHNN01000002">
    <property type="protein sequence ID" value="MCX2981127.1"/>
    <property type="molecule type" value="Genomic_DNA"/>
</dbReference>
<evidence type="ECO:0000256" key="2">
    <source>
        <dbReference type="ARBA" id="ARBA00010333"/>
    </source>
</evidence>
<dbReference type="SUPFAM" id="SSF53955">
    <property type="entry name" value="Lysozyme-like"/>
    <property type="match status" value="1"/>
</dbReference>
<reference evidence="7" key="1">
    <citation type="submission" date="2019-02" db="EMBL/GenBank/DDBJ databases">
        <authorList>
            <person name="Li S.-H."/>
        </authorList>
    </citation>
    <scope>NUCLEOTIDE SEQUENCE</scope>
    <source>
        <strain evidence="7">IMCC14734</strain>
    </source>
</reference>
<evidence type="ECO:0000256" key="5">
    <source>
        <dbReference type="SAM" id="MobiDB-lite"/>
    </source>
</evidence>
<keyword evidence="3" id="KW-0732">Signal</keyword>
<gene>
    <name evidence="7" type="ORF">EYC98_09650</name>
</gene>
<dbReference type="CDD" id="cd13403">
    <property type="entry name" value="MLTF-like"/>
    <property type="match status" value="1"/>
</dbReference>
<proteinExistence type="inferred from homology"/>